<dbReference type="InterPro" id="IPR003597">
    <property type="entry name" value="Ig_C1-set"/>
</dbReference>
<keyword evidence="2" id="KW-0325">Glycoprotein</keyword>
<dbReference type="SUPFAM" id="SSF48726">
    <property type="entry name" value="Immunoglobulin"/>
    <property type="match status" value="4"/>
</dbReference>
<dbReference type="PANTHER" id="PTHR19971">
    <property type="entry name" value="SIGNAL-REGULATORY PROTEIN BETA"/>
    <property type="match status" value="1"/>
</dbReference>
<dbReference type="eggNOG" id="ENOG502S1XD">
    <property type="taxonomic scope" value="Eukaryota"/>
</dbReference>
<protein>
    <recommendedName>
        <fullName evidence="5">Ig-like domain-containing protein</fullName>
    </recommendedName>
</protein>
<dbReference type="Gene3D" id="2.60.40.10">
    <property type="entry name" value="Immunoglobulins"/>
    <property type="match status" value="4"/>
</dbReference>
<dbReference type="InterPro" id="IPR013783">
    <property type="entry name" value="Ig-like_fold"/>
</dbReference>
<dbReference type="EMBL" id="AAQR03054032">
    <property type="status" value="NOT_ANNOTATED_CDS"/>
    <property type="molecule type" value="Genomic_DNA"/>
</dbReference>
<proteinExistence type="predicted"/>
<sequence length="459" mass="51411">LSILAGKIFISLTGPSERTIPGDLVPFNCTAGPFGSQEFNVTWLKNSHEHPASAQYLMTDKGGNFSITSKAWVTLTRHDVSSKITCKVTHRTLERPLQATMNLSQVLRVIPTLKITWPSGTHVHVRDRVNLTCHASHFYPASHLHLTWMENGHTIQTVESPHVTRNHDGTYSLEHMWQAEARLQGSEFACWVVQDEQPPVKANITLRGQEPRRAKGRSAHSYHLQGPLQRSEPGTKIPLTFTSSGFSTHHITVTWFKNKWELPKSHTSILHDGHTYNVTSRVLVPLKDDDVFSKVVFHVEHKSTVVFQKTISLDQYLRVPPQVTVSQSSTSFSLVAATCHVQRFYPQTVHLTWLDDCQALKEADQPMPKKNNDGSYSLEVLLLVNASVQGSERVLTCVVQHETQPPIRANLILSAAAAPAYKPTESRGPEMPALLFVTFLLGLKVLLVMSVTGTYIYRK</sequence>
<evidence type="ECO:0000256" key="1">
    <source>
        <dbReference type="ARBA" id="ARBA00023157"/>
    </source>
</evidence>
<evidence type="ECO:0000256" key="2">
    <source>
        <dbReference type="ARBA" id="ARBA00023180"/>
    </source>
</evidence>
<dbReference type="InterPro" id="IPR007110">
    <property type="entry name" value="Ig-like_dom"/>
</dbReference>
<dbReference type="HOGENOM" id="CLU_560146_0_0_1"/>
<dbReference type="InParanoid" id="H0XNI5"/>
<dbReference type="Ensembl" id="ENSOGAT00000024505.1">
    <property type="protein sequence ID" value="ENSOGAP00000017676.1"/>
    <property type="gene ID" value="ENSOGAG00000029222.1"/>
</dbReference>
<evidence type="ECO:0000256" key="3">
    <source>
        <dbReference type="SAM" id="MobiDB-lite"/>
    </source>
</evidence>
<feature type="domain" description="Ig-like" evidence="5">
    <location>
        <begin position="321"/>
        <end position="414"/>
    </location>
</feature>
<keyword evidence="4" id="KW-0472">Membrane</keyword>
<dbReference type="GeneTree" id="ENSGT00960000186656"/>
<dbReference type="STRING" id="30611.ENSOGAP00000017676"/>
<feature type="region of interest" description="Disordered" evidence="3">
    <location>
        <begin position="210"/>
        <end position="229"/>
    </location>
</feature>
<accession>H0XNI5</accession>
<dbReference type="Pfam" id="PF07654">
    <property type="entry name" value="C1-set"/>
    <property type="match status" value="3"/>
</dbReference>
<evidence type="ECO:0000259" key="5">
    <source>
        <dbReference type="PROSITE" id="PS50835"/>
    </source>
</evidence>
<feature type="domain" description="Ig-like" evidence="5">
    <location>
        <begin position="111"/>
        <end position="205"/>
    </location>
</feature>
<dbReference type="EMBL" id="AAQR03054031">
    <property type="status" value="NOT_ANNOTATED_CDS"/>
    <property type="molecule type" value="Genomic_DNA"/>
</dbReference>
<reference evidence="6" key="2">
    <citation type="submission" date="2025-08" db="UniProtKB">
        <authorList>
            <consortium name="Ensembl"/>
        </authorList>
    </citation>
    <scope>IDENTIFICATION</scope>
</reference>
<evidence type="ECO:0000313" key="6">
    <source>
        <dbReference type="Ensembl" id="ENSOGAP00000017676.1"/>
    </source>
</evidence>
<name>H0XNI5_OTOGA</name>
<evidence type="ECO:0000256" key="4">
    <source>
        <dbReference type="SAM" id="Phobius"/>
    </source>
</evidence>
<dbReference type="PROSITE" id="PS50835">
    <property type="entry name" value="IG_LIKE"/>
    <property type="match status" value="3"/>
</dbReference>
<keyword evidence="1" id="KW-1015">Disulfide bond</keyword>
<reference evidence="7" key="1">
    <citation type="submission" date="2011-03" db="EMBL/GenBank/DDBJ databases">
        <title>Version 3 of the genome sequence of Otolemur garnettii (Bushbaby).</title>
        <authorList>
            <consortium name="The Broad Institute Genome Sequencing Platform"/>
            <person name="Di Palma F."/>
            <person name="Johnson J."/>
            <person name="Lander E.S."/>
            <person name="Lindblad-Toh K."/>
            <person name="Jaffe D.B."/>
            <person name="Gnerre S."/>
            <person name="MacCallum I."/>
            <person name="Przybylski D."/>
            <person name="Ribeiro F.J."/>
            <person name="Burton J.N."/>
            <person name="Walker B.J."/>
            <person name="Sharpe T."/>
            <person name="Hall G."/>
        </authorList>
    </citation>
    <scope>NUCLEOTIDE SEQUENCE [LARGE SCALE GENOMIC DNA]</scope>
</reference>
<dbReference type="EMBL" id="AAQR03054030">
    <property type="status" value="NOT_ANNOTATED_CDS"/>
    <property type="molecule type" value="Genomic_DNA"/>
</dbReference>
<organism evidence="6 7">
    <name type="scientific">Otolemur garnettii</name>
    <name type="common">Small-eared galago</name>
    <name type="synonym">Garnett's greater bushbaby</name>
    <dbReference type="NCBI Taxonomy" id="30611"/>
    <lineage>
        <taxon>Eukaryota</taxon>
        <taxon>Metazoa</taxon>
        <taxon>Chordata</taxon>
        <taxon>Craniata</taxon>
        <taxon>Vertebrata</taxon>
        <taxon>Euteleostomi</taxon>
        <taxon>Mammalia</taxon>
        <taxon>Eutheria</taxon>
        <taxon>Euarchontoglires</taxon>
        <taxon>Primates</taxon>
        <taxon>Strepsirrhini</taxon>
        <taxon>Lorisiformes</taxon>
        <taxon>Galagidae</taxon>
        <taxon>Otolemur</taxon>
    </lineage>
</organism>
<evidence type="ECO:0000313" key="7">
    <source>
        <dbReference type="Proteomes" id="UP000005225"/>
    </source>
</evidence>
<reference evidence="6" key="3">
    <citation type="submission" date="2025-09" db="UniProtKB">
        <authorList>
            <consortium name="Ensembl"/>
        </authorList>
    </citation>
    <scope>IDENTIFICATION</scope>
</reference>
<dbReference type="FunFam" id="2.60.40.10:FF:001726">
    <property type="entry name" value="Signal-regulatory protein beta 3"/>
    <property type="match status" value="2"/>
</dbReference>
<dbReference type="SMART" id="SM00407">
    <property type="entry name" value="IGc1"/>
    <property type="match status" value="2"/>
</dbReference>
<dbReference type="OMA" id="YICRRWN"/>
<keyword evidence="4" id="KW-1133">Transmembrane helix</keyword>
<keyword evidence="4" id="KW-0812">Transmembrane</keyword>
<keyword evidence="7" id="KW-1185">Reference proteome</keyword>
<dbReference type="AlphaFoldDB" id="H0XNI5"/>
<dbReference type="InterPro" id="IPR036179">
    <property type="entry name" value="Ig-like_dom_sf"/>
</dbReference>
<dbReference type="InterPro" id="IPR051755">
    <property type="entry name" value="Ig-like_CS_Receptor"/>
</dbReference>
<feature type="domain" description="Ig-like" evidence="5">
    <location>
        <begin position="6"/>
        <end position="102"/>
    </location>
</feature>
<feature type="transmembrane region" description="Helical" evidence="4">
    <location>
        <begin position="433"/>
        <end position="457"/>
    </location>
</feature>
<dbReference type="Proteomes" id="UP000005225">
    <property type="component" value="Unassembled WGS sequence"/>
</dbReference>